<proteinExistence type="predicted"/>
<reference evidence="2 3" key="1">
    <citation type="submission" date="2024-03" db="EMBL/GenBank/DDBJ databases">
        <title>Mouse gut bacterial collection (mGBC) of GemPharmatech.</title>
        <authorList>
            <person name="He Y."/>
            <person name="Dong L."/>
            <person name="Wu D."/>
            <person name="Gao X."/>
            <person name="Lin Z."/>
        </authorList>
    </citation>
    <scope>NUCLEOTIDE SEQUENCE [LARGE SCALE GENOMIC DNA]</scope>
    <source>
        <strain evidence="2 3">15-30</strain>
    </source>
</reference>
<dbReference type="Proteomes" id="UP001565236">
    <property type="component" value="Unassembled WGS sequence"/>
</dbReference>
<dbReference type="SUPFAM" id="SSF143422">
    <property type="entry name" value="Transposase IS200-like"/>
    <property type="match status" value="1"/>
</dbReference>
<evidence type="ECO:0000259" key="1">
    <source>
        <dbReference type="Pfam" id="PF01797"/>
    </source>
</evidence>
<gene>
    <name evidence="2" type="ORF">AALT52_07935</name>
</gene>
<dbReference type="InterPro" id="IPR036515">
    <property type="entry name" value="Transposase_17_sf"/>
</dbReference>
<feature type="domain" description="Transposase IS200-like" evidence="1">
    <location>
        <begin position="2"/>
        <end position="37"/>
    </location>
</feature>
<dbReference type="Pfam" id="PF01797">
    <property type="entry name" value="Y1_Tnp"/>
    <property type="match status" value="1"/>
</dbReference>
<organism evidence="2 3">
    <name type="scientific">Ligilactobacillus faecis</name>
    <dbReference type="NCBI Taxonomy" id="762833"/>
    <lineage>
        <taxon>Bacteria</taxon>
        <taxon>Bacillati</taxon>
        <taxon>Bacillota</taxon>
        <taxon>Bacilli</taxon>
        <taxon>Lactobacillales</taxon>
        <taxon>Lactobacillaceae</taxon>
        <taxon>Ligilactobacillus</taxon>
    </lineage>
</organism>
<dbReference type="EMBL" id="JBCLUF010000029">
    <property type="protein sequence ID" value="MEY8662815.1"/>
    <property type="molecule type" value="Genomic_DNA"/>
</dbReference>
<dbReference type="Gene3D" id="3.30.70.1290">
    <property type="entry name" value="Transposase IS200-like"/>
    <property type="match status" value="1"/>
</dbReference>
<evidence type="ECO:0000313" key="2">
    <source>
        <dbReference type="EMBL" id="MEY8662815.1"/>
    </source>
</evidence>
<name>A0ABV4DQS9_9LACO</name>
<protein>
    <submittedName>
        <fullName evidence="2">Transposase</fullName>
    </submittedName>
</protein>
<evidence type="ECO:0000313" key="3">
    <source>
        <dbReference type="Proteomes" id="UP001565236"/>
    </source>
</evidence>
<dbReference type="InterPro" id="IPR002686">
    <property type="entry name" value="Transposase_17"/>
</dbReference>
<comment type="caution">
    <text evidence="2">The sequence shown here is derived from an EMBL/GenBank/DDBJ whole genome shotgun (WGS) entry which is preliminary data.</text>
</comment>
<sequence length="49" mass="5908">EIRQSRYWSGHLWSPSYYMSTLGNMGKEVVEKYINDQKYNEMKKAPYEA</sequence>
<feature type="non-terminal residue" evidence="2">
    <location>
        <position position="1"/>
    </location>
</feature>
<keyword evidence="3" id="KW-1185">Reference proteome</keyword>
<dbReference type="RefSeq" id="WP_369942646.1">
    <property type="nucleotide sequence ID" value="NZ_JBCLUF010000029.1"/>
</dbReference>
<accession>A0ABV4DQS9</accession>